<dbReference type="Gene3D" id="2.60.40.10">
    <property type="entry name" value="Immunoglobulins"/>
    <property type="match status" value="1"/>
</dbReference>
<dbReference type="Pfam" id="PF00226">
    <property type="entry name" value="DnaJ"/>
    <property type="match status" value="1"/>
</dbReference>
<dbReference type="EMBL" id="CAXAMN010026739">
    <property type="protein sequence ID" value="CAK9105454.1"/>
    <property type="molecule type" value="Genomic_DNA"/>
</dbReference>
<dbReference type="Proteomes" id="UP001642484">
    <property type="component" value="Unassembled WGS sequence"/>
</dbReference>
<dbReference type="PROSITE" id="PS50076">
    <property type="entry name" value="DNAJ_2"/>
    <property type="match status" value="1"/>
</dbReference>
<feature type="region of interest" description="Disordered" evidence="1">
    <location>
        <begin position="36"/>
        <end position="57"/>
    </location>
</feature>
<feature type="compositionally biased region" description="Basic and acidic residues" evidence="1">
    <location>
        <begin position="249"/>
        <end position="261"/>
    </location>
</feature>
<evidence type="ECO:0000313" key="3">
    <source>
        <dbReference type="EMBL" id="CAK9105454.1"/>
    </source>
</evidence>
<evidence type="ECO:0000256" key="1">
    <source>
        <dbReference type="SAM" id="MobiDB-lite"/>
    </source>
</evidence>
<dbReference type="InterPro" id="IPR036116">
    <property type="entry name" value="FN3_sf"/>
</dbReference>
<dbReference type="InterPro" id="IPR001623">
    <property type="entry name" value="DnaJ_domain"/>
</dbReference>
<proteinExistence type="predicted"/>
<feature type="domain" description="J" evidence="2">
    <location>
        <begin position="305"/>
        <end position="365"/>
    </location>
</feature>
<gene>
    <name evidence="3" type="ORF">CCMP2556_LOCUS49359</name>
</gene>
<dbReference type="SUPFAM" id="SSF46565">
    <property type="entry name" value="Chaperone J-domain"/>
    <property type="match status" value="1"/>
</dbReference>
<protein>
    <recommendedName>
        <fullName evidence="2">J domain-containing protein</fullName>
    </recommendedName>
</protein>
<comment type="caution">
    <text evidence="3">The sequence shown here is derived from an EMBL/GenBank/DDBJ whole genome shotgun (WGS) entry which is preliminary data.</text>
</comment>
<accession>A0ABP0RYV3</accession>
<dbReference type="PANTHER" id="PTHR43908">
    <property type="entry name" value="AT29763P-RELATED"/>
    <property type="match status" value="1"/>
</dbReference>
<evidence type="ECO:0000313" key="4">
    <source>
        <dbReference type="Proteomes" id="UP001642484"/>
    </source>
</evidence>
<sequence length="365" mass="41132">MSMLVPWSLRSFLNPCLCEGNPESQPNPLALSRRETRSLATRRTIGSKQARNTGKKSLDGCGWTERILVTAPLLQCTSLKPQMTKCFAEALLISWQQVPAKSVLYSLEWMTQEKKRANTALDKTRSTTGKIQGLTADSTYFIRVTAFVMIPGMQVSDPKSICAQICSEWTEVQTGAAVDTVEQTSMTFDPLARIRGRCRGCQYCQSFILSKYSYLMHLDQVLCRRCGCACTSHEIVGEYGKSHAQWSKENAERRKREDQRRQANKFNKKPDLVLEIPCDPWQPDDAPAGTAKANYVIRQVTKARNFYETLGVKPSAATKDIRNAYRQIALRIHPDKVCPGGGGFRPTDRGRGRFQVVVYSLRSTW</sequence>
<dbReference type="InterPro" id="IPR036869">
    <property type="entry name" value="J_dom_sf"/>
</dbReference>
<reference evidence="3 4" key="1">
    <citation type="submission" date="2024-02" db="EMBL/GenBank/DDBJ databases">
        <authorList>
            <person name="Chen Y."/>
            <person name="Shah S."/>
            <person name="Dougan E. K."/>
            <person name="Thang M."/>
            <person name="Chan C."/>
        </authorList>
    </citation>
    <scope>NUCLEOTIDE SEQUENCE [LARGE SCALE GENOMIC DNA]</scope>
</reference>
<organism evidence="3 4">
    <name type="scientific">Durusdinium trenchii</name>
    <dbReference type="NCBI Taxonomy" id="1381693"/>
    <lineage>
        <taxon>Eukaryota</taxon>
        <taxon>Sar</taxon>
        <taxon>Alveolata</taxon>
        <taxon>Dinophyceae</taxon>
        <taxon>Suessiales</taxon>
        <taxon>Symbiodiniaceae</taxon>
        <taxon>Durusdinium</taxon>
    </lineage>
</organism>
<dbReference type="InterPro" id="IPR013783">
    <property type="entry name" value="Ig-like_fold"/>
</dbReference>
<dbReference type="CDD" id="cd06257">
    <property type="entry name" value="DnaJ"/>
    <property type="match status" value="1"/>
</dbReference>
<name>A0ABP0RYV3_9DINO</name>
<dbReference type="SUPFAM" id="SSF49265">
    <property type="entry name" value="Fibronectin type III"/>
    <property type="match status" value="1"/>
</dbReference>
<dbReference type="InterPro" id="IPR051100">
    <property type="entry name" value="DnaJ_subfamily_B/C"/>
</dbReference>
<dbReference type="Gene3D" id="1.10.287.110">
    <property type="entry name" value="DnaJ domain"/>
    <property type="match status" value="1"/>
</dbReference>
<feature type="region of interest" description="Disordered" evidence="1">
    <location>
        <begin position="246"/>
        <end position="266"/>
    </location>
</feature>
<dbReference type="PRINTS" id="PR00625">
    <property type="entry name" value="JDOMAIN"/>
</dbReference>
<keyword evidence="4" id="KW-1185">Reference proteome</keyword>
<dbReference type="InterPro" id="IPR003961">
    <property type="entry name" value="FN3_dom"/>
</dbReference>
<dbReference type="CDD" id="cd00063">
    <property type="entry name" value="FN3"/>
    <property type="match status" value="1"/>
</dbReference>
<evidence type="ECO:0000259" key="2">
    <source>
        <dbReference type="PROSITE" id="PS50076"/>
    </source>
</evidence>
<feature type="compositionally biased region" description="Polar residues" evidence="1">
    <location>
        <begin position="38"/>
        <end position="52"/>
    </location>
</feature>